<evidence type="ECO:0000256" key="1">
    <source>
        <dbReference type="SAM" id="Phobius"/>
    </source>
</evidence>
<name>H6L230_SAPGL</name>
<keyword evidence="1" id="KW-1133">Transmembrane helix</keyword>
<dbReference type="EMBL" id="CP002831">
    <property type="protein sequence ID" value="AFC23567.1"/>
    <property type="molecule type" value="Genomic_DNA"/>
</dbReference>
<organism evidence="3 4">
    <name type="scientific">Saprospira grandis (strain Lewin)</name>
    <dbReference type="NCBI Taxonomy" id="984262"/>
    <lineage>
        <taxon>Bacteria</taxon>
        <taxon>Pseudomonadati</taxon>
        <taxon>Bacteroidota</taxon>
        <taxon>Saprospiria</taxon>
        <taxon>Saprospirales</taxon>
        <taxon>Saprospiraceae</taxon>
        <taxon>Saprospira</taxon>
    </lineage>
</organism>
<dbReference type="eggNOG" id="COG1434">
    <property type="taxonomic scope" value="Bacteria"/>
</dbReference>
<protein>
    <recommendedName>
        <fullName evidence="2">DUF218 domain-containing protein</fullName>
    </recommendedName>
</protein>
<accession>H6L230</accession>
<feature type="transmembrane region" description="Helical" evidence="1">
    <location>
        <begin position="48"/>
        <end position="72"/>
    </location>
</feature>
<dbReference type="InterPro" id="IPR003848">
    <property type="entry name" value="DUF218"/>
</dbReference>
<dbReference type="CDD" id="cd06259">
    <property type="entry name" value="YdcF-like"/>
    <property type="match status" value="1"/>
</dbReference>
<feature type="transmembrane region" description="Helical" evidence="1">
    <location>
        <begin position="12"/>
        <end position="36"/>
    </location>
</feature>
<dbReference type="GO" id="GO:0000270">
    <property type="term" value="P:peptidoglycan metabolic process"/>
    <property type="evidence" value="ECO:0007669"/>
    <property type="project" value="TreeGrafter"/>
</dbReference>
<dbReference type="RefSeq" id="WP_015691219.1">
    <property type="nucleotide sequence ID" value="NC_016940.1"/>
</dbReference>
<dbReference type="Proteomes" id="UP000007519">
    <property type="component" value="Chromosome"/>
</dbReference>
<dbReference type="HOGENOM" id="CLU_051474_2_2_10"/>
<dbReference type="OrthoDB" id="9782395at2"/>
<dbReference type="Gene3D" id="3.40.50.620">
    <property type="entry name" value="HUPs"/>
    <property type="match status" value="1"/>
</dbReference>
<dbReference type="KEGG" id="sgn:SGRA_0830"/>
<evidence type="ECO:0000313" key="4">
    <source>
        <dbReference type="Proteomes" id="UP000007519"/>
    </source>
</evidence>
<dbReference type="PANTHER" id="PTHR30336:SF4">
    <property type="entry name" value="ENVELOPE BIOGENESIS FACTOR ELYC"/>
    <property type="match status" value="1"/>
</dbReference>
<keyword evidence="4" id="KW-1185">Reference proteome</keyword>
<keyword evidence="1" id="KW-0812">Transmembrane</keyword>
<evidence type="ECO:0000313" key="3">
    <source>
        <dbReference type="EMBL" id="AFC23567.1"/>
    </source>
</evidence>
<feature type="domain" description="DUF218" evidence="2">
    <location>
        <begin position="86"/>
        <end position="219"/>
    </location>
</feature>
<dbReference type="Pfam" id="PF02698">
    <property type="entry name" value="DUF218"/>
    <property type="match status" value="1"/>
</dbReference>
<dbReference type="GO" id="GO:0005886">
    <property type="term" value="C:plasma membrane"/>
    <property type="evidence" value="ECO:0007669"/>
    <property type="project" value="TreeGrafter"/>
</dbReference>
<dbReference type="InterPro" id="IPR014729">
    <property type="entry name" value="Rossmann-like_a/b/a_fold"/>
</dbReference>
<proteinExistence type="predicted"/>
<dbReference type="AlphaFoldDB" id="H6L230"/>
<sequence length="239" mass="27384">MPLDRWDLLGLLAMPLFIVLGQSFGLAFLVFLLLALRWGKRLYKAWPIWGKLYFLLFALGFASWLGFSFWLINGVYQPLDQNFSPQYILVLGAGVREDGQPKNQLRYRLEKTYELAQIYPQAKLILSGGQGPDEPLSEAQAMQNYLVQKGLAQKRILQEDQSTSTQENLDFSAQKYPQLKTAASIIISSDYHLKRARFLAQKKGFQNIKAQAAPTPSLWLLNQLPREYLAFLKDFLFSL</sequence>
<reference evidence="3 4" key="1">
    <citation type="journal article" date="2012" name="Stand. Genomic Sci.">
        <title>Complete genome sequencing and analysis of Saprospira grandis str. Lewin, a predatory marine bacterium.</title>
        <authorList>
            <person name="Saw J.H."/>
            <person name="Yuryev A."/>
            <person name="Kanbe M."/>
            <person name="Hou S."/>
            <person name="Young A.G."/>
            <person name="Aizawa S."/>
            <person name="Alam M."/>
        </authorList>
    </citation>
    <scope>NUCLEOTIDE SEQUENCE [LARGE SCALE GENOMIC DNA]</scope>
    <source>
        <strain evidence="3 4">Lewin</strain>
    </source>
</reference>
<keyword evidence="1" id="KW-0472">Membrane</keyword>
<dbReference type="PANTHER" id="PTHR30336">
    <property type="entry name" value="INNER MEMBRANE PROTEIN, PROBABLE PERMEASE"/>
    <property type="match status" value="1"/>
</dbReference>
<dbReference type="InterPro" id="IPR051599">
    <property type="entry name" value="Cell_Envelope_Assoc"/>
</dbReference>
<dbReference type="GO" id="GO:0043164">
    <property type="term" value="P:Gram-negative-bacterium-type cell wall biogenesis"/>
    <property type="evidence" value="ECO:0007669"/>
    <property type="project" value="TreeGrafter"/>
</dbReference>
<gene>
    <name evidence="3" type="ordered locus">SGRA_0830</name>
</gene>
<evidence type="ECO:0000259" key="2">
    <source>
        <dbReference type="Pfam" id="PF02698"/>
    </source>
</evidence>